<dbReference type="SUPFAM" id="SSF51905">
    <property type="entry name" value="FAD/NAD(P)-binding domain"/>
    <property type="match status" value="1"/>
</dbReference>
<name>A0A7W0CRR8_9ACTN</name>
<dbReference type="RefSeq" id="WP_181614735.1">
    <property type="nucleotide sequence ID" value="NZ_BAABAM010000007.1"/>
</dbReference>
<dbReference type="GO" id="GO:0016491">
    <property type="term" value="F:oxidoreductase activity"/>
    <property type="evidence" value="ECO:0007669"/>
    <property type="project" value="UniProtKB-KW"/>
</dbReference>
<gene>
    <name evidence="4" type="ORF">HNR30_007376</name>
</gene>
<comment type="caution">
    <text evidence="4">The sequence shown here is derived from an EMBL/GenBank/DDBJ whole genome shotgun (WGS) entry which is preliminary data.</text>
</comment>
<feature type="domain" description="FAD/NAD(P)-binding" evidence="3">
    <location>
        <begin position="4"/>
        <end position="316"/>
    </location>
</feature>
<dbReference type="Pfam" id="PF07992">
    <property type="entry name" value="Pyr_redox_2"/>
    <property type="match status" value="1"/>
</dbReference>
<dbReference type="AlphaFoldDB" id="A0A7W0CRR8"/>
<dbReference type="InterPro" id="IPR036188">
    <property type="entry name" value="FAD/NAD-bd_sf"/>
</dbReference>
<evidence type="ECO:0000259" key="3">
    <source>
        <dbReference type="Pfam" id="PF07992"/>
    </source>
</evidence>
<dbReference type="EMBL" id="JACDUR010000008">
    <property type="protein sequence ID" value="MBA2895985.1"/>
    <property type="molecule type" value="Genomic_DNA"/>
</dbReference>
<sequence length="466" mass="48879">MNAYDLVVVGGGPAGVAGALTAAQAGLRVALLDSGARLGGQYFRHLPASFHASREGMLHHGLDRFVRQSGTLERLADLRLGHQVWAVTRQEELLAVHAVMTSDGPHGHPVELPVVLRTRALLIATGAHDRPLPFPGWDLPGVLTAGGAQALLKGNLVAAGRRVVVAGTGPFLLPVAAGLARSGTRVAEVLEANGGLGLAGHPWLALSKAGEAAGYAATLLRHRVPYRTRHAVVAAHGERELTHVSVARIDRDWRIRATRTVECDTLAVGYGFVPQIDLATQLGCDTGHDLDGSPIVTVDASQSTSVPGVYAAGEPTGVGGAVLSELEGRIAGLAIAAELGTPPAGEPPAVPGLLLRRRTRLRAFARALQQAYPVQDGWQSWLADDTLVCRCEEVTLGAIREAQRLGATDARSIKLLARPGMGWCQGRMCGHAVACLAGQAPQPPRRPLAQPITLGALERISDDKPN</sequence>
<dbReference type="PANTHER" id="PTHR42949:SF3">
    <property type="entry name" value="ANAEROBIC GLYCEROL-3-PHOSPHATE DEHYDROGENASE SUBUNIT B"/>
    <property type="match status" value="1"/>
</dbReference>
<keyword evidence="5" id="KW-1185">Reference proteome</keyword>
<dbReference type="Gene3D" id="3.50.50.60">
    <property type="entry name" value="FAD/NAD(P)-binding domain"/>
    <property type="match status" value="2"/>
</dbReference>
<reference evidence="4 5" key="1">
    <citation type="submission" date="2020-07" db="EMBL/GenBank/DDBJ databases">
        <title>Genomic Encyclopedia of Type Strains, Phase IV (KMG-IV): sequencing the most valuable type-strain genomes for metagenomic binning, comparative biology and taxonomic classification.</title>
        <authorList>
            <person name="Goeker M."/>
        </authorList>
    </citation>
    <scope>NUCLEOTIDE SEQUENCE [LARGE SCALE GENOMIC DNA]</scope>
    <source>
        <strain evidence="4 5">DSM 45533</strain>
    </source>
</reference>
<evidence type="ECO:0000313" key="5">
    <source>
        <dbReference type="Proteomes" id="UP000530928"/>
    </source>
</evidence>
<dbReference type="CDD" id="cd19946">
    <property type="entry name" value="GlpA-like_Fer2_BFD-like"/>
    <property type="match status" value="1"/>
</dbReference>
<accession>A0A7W0CRR8</accession>
<dbReference type="InterPro" id="IPR041854">
    <property type="entry name" value="BFD-like_2Fe2S-bd_dom_sf"/>
</dbReference>
<dbReference type="PIRSF" id="PIRSF037495">
    <property type="entry name" value="Opine_OX_OoxA/HcnB"/>
    <property type="match status" value="1"/>
</dbReference>
<dbReference type="InterPro" id="IPR007419">
    <property type="entry name" value="BFD-like_2Fe2S-bd_dom"/>
</dbReference>
<dbReference type="InterPro" id="IPR017224">
    <property type="entry name" value="Opine_Oxase_asu/HCN_bsu"/>
</dbReference>
<dbReference type="InterPro" id="IPR051691">
    <property type="entry name" value="Metab_Enz_Cyan_OpOx_G3PDH"/>
</dbReference>
<organism evidence="4 5">
    <name type="scientific">Nonomuraea soli</name>
    <dbReference type="NCBI Taxonomy" id="1032476"/>
    <lineage>
        <taxon>Bacteria</taxon>
        <taxon>Bacillati</taxon>
        <taxon>Actinomycetota</taxon>
        <taxon>Actinomycetes</taxon>
        <taxon>Streptosporangiales</taxon>
        <taxon>Streptosporangiaceae</taxon>
        <taxon>Nonomuraea</taxon>
    </lineage>
</organism>
<dbReference type="PRINTS" id="PR00368">
    <property type="entry name" value="FADPNR"/>
</dbReference>
<dbReference type="InterPro" id="IPR023753">
    <property type="entry name" value="FAD/NAD-binding_dom"/>
</dbReference>
<keyword evidence="1" id="KW-0560">Oxidoreductase</keyword>
<dbReference type="Proteomes" id="UP000530928">
    <property type="component" value="Unassembled WGS sequence"/>
</dbReference>
<evidence type="ECO:0000313" key="4">
    <source>
        <dbReference type="EMBL" id="MBA2895985.1"/>
    </source>
</evidence>
<dbReference type="PANTHER" id="PTHR42949">
    <property type="entry name" value="ANAEROBIC GLYCEROL-3-PHOSPHATE DEHYDROGENASE SUBUNIT B"/>
    <property type="match status" value="1"/>
</dbReference>
<feature type="domain" description="BFD-like [2Fe-2S]-binding" evidence="2">
    <location>
        <begin position="387"/>
        <end position="434"/>
    </location>
</feature>
<dbReference type="PRINTS" id="PR00411">
    <property type="entry name" value="PNDRDTASEI"/>
</dbReference>
<evidence type="ECO:0000259" key="2">
    <source>
        <dbReference type="Pfam" id="PF04324"/>
    </source>
</evidence>
<evidence type="ECO:0000256" key="1">
    <source>
        <dbReference type="ARBA" id="ARBA00023002"/>
    </source>
</evidence>
<dbReference type="Pfam" id="PF04324">
    <property type="entry name" value="Fer2_BFD"/>
    <property type="match status" value="1"/>
</dbReference>
<protein>
    <submittedName>
        <fullName evidence="4">NADPH-dependent 2,4-dienoyl-CoA reductase/sulfur reductase-like enzyme</fullName>
    </submittedName>
</protein>
<dbReference type="Gene3D" id="1.10.10.1100">
    <property type="entry name" value="BFD-like [2Fe-2S]-binding domain"/>
    <property type="match status" value="1"/>
</dbReference>
<proteinExistence type="predicted"/>